<reference evidence="1 2" key="1">
    <citation type="journal article" date="2016" name="Int. J. Syst. Evol. Microbiol.">
        <title>Description of Comamonas sediminis sp. nov., isolated from lagoon sediments.</title>
        <authorList>
            <person name="Subhash Y."/>
            <person name="Bang J.J."/>
            <person name="You T.H."/>
            <person name="Lee S.S."/>
        </authorList>
    </citation>
    <scope>NUCLEOTIDE SEQUENCE [LARGE SCALE GENOMIC DNA]</scope>
    <source>
        <strain evidence="1 2">JCM 31169</strain>
    </source>
</reference>
<protein>
    <submittedName>
        <fullName evidence="1">Uncharacterized protein</fullName>
    </submittedName>
</protein>
<proteinExistence type="predicted"/>
<dbReference type="EMBL" id="JBGBDC010000002">
    <property type="protein sequence ID" value="MEY2250236.1"/>
    <property type="molecule type" value="Genomic_DNA"/>
</dbReference>
<sequence>MPALPSSAFTPRPLGSPPAVYLASAACADAEQLAQQLAHYLAQCNRASPPAFVLQACSLAQLTASPMAELPAAFLARHDAVLLLAPPMRDSASGADPAQTLLMQARLHLVAQGQAFQLLFSQGHRLEQEALAALCNWFPEAPGLQALRTALRQANPGARARWNCEKCSDPDCELRLFQGLITPSAS</sequence>
<dbReference type="Proteomes" id="UP001562178">
    <property type="component" value="Unassembled WGS sequence"/>
</dbReference>
<dbReference type="RefSeq" id="WP_369459130.1">
    <property type="nucleotide sequence ID" value="NZ_JBGBDC010000002.1"/>
</dbReference>
<name>A0ABV4AYD4_9BURK</name>
<evidence type="ECO:0000313" key="2">
    <source>
        <dbReference type="Proteomes" id="UP001562178"/>
    </source>
</evidence>
<gene>
    <name evidence="1" type="ORF">AB7A72_04420</name>
</gene>
<organism evidence="1 2">
    <name type="scientific">Comamonas sediminis</name>
    <dbReference type="NCBI Taxonomy" id="1783360"/>
    <lineage>
        <taxon>Bacteria</taxon>
        <taxon>Pseudomonadati</taxon>
        <taxon>Pseudomonadota</taxon>
        <taxon>Betaproteobacteria</taxon>
        <taxon>Burkholderiales</taxon>
        <taxon>Comamonadaceae</taxon>
        <taxon>Comamonas</taxon>
    </lineage>
</organism>
<keyword evidence="2" id="KW-1185">Reference proteome</keyword>
<accession>A0ABV4AYD4</accession>
<evidence type="ECO:0000313" key="1">
    <source>
        <dbReference type="EMBL" id="MEY2250236.1"/>
    </source>
</evidence>
<comment type="caution">
    <text evidence="1">The sequence shown here is derived from an EMBL/GenBank/DDBJ whole genome shotgun (WGS) entry which is preliminary data.</text>
</comment>